<keyword evidence="3" id="KW-1185">Reference proteome</keyword>
<protein>
    <submittedName>
        <fullName evidence="2">Uncharacterized protein</fullName>
    </submittedName>
</protein>
<dbReference type="PROSITE" id="PS51257">
    <property type="entry name" value="PROKAR_LIPOPROTEIN"/>
    <property type="match status" value="1"/>
</dbReference>
<evidence type="ECO:0000313" key="2">
    <source>
        <dbReference type="EMBL" id="ADG66615.1"/>
    </source>
</evidence>
<organism evidence="2 3">
    <name type="scientific">Planctopirus limnophila (strain ATCC 43296 / DSM 3776 / IFAM 1008 / Mu 290)</name>
    <name type="common">Planctomyces limnophilus</name>
    <dbReference type="NCBI Taxonomy" id="521674"/>
    <lineage>
        <taxon>Bacteria</taxon>
        <taxon>Pseudomonadati</taxon>
        <taxon>Planctomycetota</taxon>
        <taxon>Planctomycetia</taxon>
        <taxon>Planctomycetales</taxon>
        <taxon>Planctomycetaceae</taxon>
        <taxon>Planctopirus</taxon>
    </lineage>
</organism>
<accession>D5SRT1</accession>
<reference evidence="2 3" key="1">
    <citation type="journal article" date="2010" name="Stand. Genomic Sci.">
        <title>Complete genome sequence of Planctomyces limnophilus type strain (Mu 290).</title>
        <authorList>
            <person name="Labutti K."/>
            <person name="Sikorski J."/>
            <person name="Schneider S."/>
            <person name="Nolan M."/>
            <person name="Lucas S."/>
            <person name="Glavina Del Rio T."/>
            <person name="Tice H."/>
            <person name="Cheng J.F."/>
            <person name="Goodwin L."/>
            <person name="Pitluck S."/>
            <person name="Liolios K."/>
            <person name="Ivanova N."/>
            <person name="Mavromatis K."/>
            <person name="Mikhailova N."/>
            <person name="Pati A."/>
            <person name="Chen A."/>
            <person name="Palaniappan K."/>
            <person name="Land M."/>
            <person name="Hauser L."/>
            <person name="Chang Y.J."/>
            <person name="Jeffries C.D."/>
            <person name="Tindall B.J."/>
            <person name="Rohde M."/>
            <person name="Goker M."/>
            <person name="Woyke T."/>
            <person name="Bristow J."/>
            <person name="Eisen J.A."/>
            <person name="Markowitz V."/>
            <person name="Hugenholtz P."/>
            <person name="Kyrpides N.C."/>
            <person name="Klenk H.P."/>
            <person name="Lapidus A."/>
        </authorList>
    </citation>
    <scope>NUCLEOTIDE SEQUENCE [LARGE SCALE GENOMIC DNA]</scope>
    <source>
        <strain evidence="3">ATCC 43296 / DSM 3776 / IFAM 1008 / Mu 290</strain>
    </source>
</reference>
<evidence type="ECO:0000256" key="1">
    <source>
        <dbReference type="SAM" id="MobiDB-lite"/>
    </source>
</evidence>
<proteinExistence type="predicted"/>
<evidence type="ECO:0000313" key="3">
    <source>
        <dbReference type="Proteomes" id="UP000002220"/>
    </source>
</evidence>
<dbReference type="HOGENOM" id="CLU_1208894_0_0_0"/>
<sequence length="229" mass="24646" precursor="true">MSSSVRHKTYLLKSDQLKLLLAACTFATTTSFSGCGSVAESGLPTVQATSVQLDSQTVSTSNQTPKDENQAASSTIAESAPAPAKENASGKSTNPIEAVDQAKSELSGSAEPVKFLGEWTDHFHGRRVMKFAEDGTGVMILELDTVGALLYGSKLEFDFQWSVTGNILEMKMKGGRPKATTESLSKSWGAEHQYEILEVSPEVFSIRNLKGQTVCHLKPFVKVAQTVKP</sequence>
<dbReference type="RefSeq" id="WP_013109046.1">
    <property type="nucleotide sequence ID" value="NC_014148.1"/>
</dbReference>
<dbReference type="Proteomes" id="UP000002220">
    <property type="component" value="Chromosome"/>
</dbReference>
<gene>
    <name evidence="2" type="ordered locus">Plim_0770</name>
</gene>
<dbReference type="KEGG" id="plm:Plim_0770"/>
<dbReference type="EMBL" id="CP001744">
    <property type="protein sequence ID" value="ADG66615.1"/>
    <property type="molecule type" value="Genomic_DNA"/>
</dbReference>
<feature type="region of interest" description="Disordered" evidence="1">
    <location>
        <begin position="54"/>
        <end position="94"/>
    </location>
</feature>
<dbReference type="OrthoDB" id="212734at2"/>
<feature type="compositionally biased region" description="Polar residues" evidence="1">
    <location>
        <begin position="54"/>
        <end position="77"/>
    </location>
</feature>
<dbReference type="AlphaFoldDB" id="D5SRT1"/>
<name>D5SRT1_PLAL2</name>